<evidence type="ECO:0000256" key="1">
    <source>
        <dbReference type="ARBA" id="ARBA00022553"/>
    </source>
</evidence>
<evidence type="ECO:0000313" key="6">
    <source>
        <dbReference type="EMBL" id="GAA4095072.1"/>
    </source>
</evidence>
<dbReference type="SUPFAM" id="SSF46894">
    <property type="entry name" value="C-terminal effector domain of the bipartite response regulators"/>
    <property type="match status" value="1"/>
</dbReference>
<protein>
    <submittedName>
        <fullName evidence="6">Response regulator transcription factor</fullName>
    </submittedName>
</protein>
<feature type="domain" description="Response regulatory" evidence="5">
    <location>
        <begin position="3"/>
        <end position="120"/>
    </location>
</feature>
<dbReference type="SUPFAM" id="SSF52172">
    <property type="entry name" value="CheY-like"/>
    <property type="match status" value="1"/>
</dbReference>
<dbReference type="EMBL" id="BAABCV010000005">
    <property type="protein sequence ID" value="GAA4095072.1"/>
    <property type="molecule type" value="Genomic_DNA"/>
</dbReference>
<dbReference type="CDD" id="cd06170">
    <property type="entry name" value="LuxR_C_like"/>
    <property type="match status" value="1"/>
</dbReference>
<dbReference type="CDD" id="cd17535">
    <property type="entry name" value="REC_NarL-like"/>
    <property type="match status" value="1"/>
</dbReference>
<dbReference type="InterPro" id="IPR039420">
    <property type="entry name" value="WalR-like"/>
</dbReference>
<dbReference type="InterPro" id="IPR016032">
    <property type="entry name" value="Sig_transdc_resp-reg_C-effctor"/>
</dbReference>
<keyword evidence="7" id="KW-1185">Reference proteome</keyword>
<evidence type="ECO:0000259" key="5">
    <source>
        <dbReference type="PROSITE" id="PS50110"/>
    </source>
</evidence>
<evidence type="ECO:0000313" key="7">
    <source>
        <dbReference type="Proteomes" id="UP001500841"/>
    </source>
</evidence>
<dbReference type="SMART" id="SM00421">
    <property type="entry name" value="HTH_LUXR"/>
    <property type="match status" value="1"/>
</dbReference>
<dbReference type="Proteomes" id="UP001500841">
    <property type="component" value="Unassembled WGS sequence"/>
</dbReference>
<proteinExistence type="predicted"/>
<dbReference type="PROSITE" id="PS50110">
    <property type="entry name" value="RESPONSE_REGULATORY"/>
    <property type="match status" value="1"/>
</dbReference>
<dbReference type="SMART" id="SM00448">
    <property type="entry name" value="REC"/>
    <property type="match status" value="1"/>
</dbReference>
<sequence>MIKIILAEDHNIVRDGIRNLLEKEKDMQIVGEALNGQEVIDLINKGVTADIILADINMPLLNGIEMAGKLSQASKNIKVIILSMLDHERYVMQAFQAGVSGYLLKNISADELTFALRHIHLDGRYICAELSLRLLDRLIAQPDRRQHEAETGIEFSTRDIEVLMLVSDGLTNQEIADKLFTSKRTVEGYRQSLIEKTGARNTAALIRYAIKNGLIN</sequence>
<dbReference type="PROSITE" id="PS50043">
    <property type="entry name" value="HTH_LUXR_2"/>
    <property type="match status" value="1"/>
</dbReference>
<dbReference type="Pfam" id="PF00072">
    <property type="entry name" value="Response_reg"/>
    <property type="match status" value="1"/>
</dbReference>
<dbReference type="InterPro" id="IPR001789">
    <property type="entry name" value="Sig_transdc_resp-reg_receiver"/>
</dbReference>
<dbReference type="Pfam" id="PF00196">
    <property type="entry name" value="GerE"/>
    <property type="match status" value="1"/>
</dbReference>
<evidence type="ECO:0000256" key="2">
    <source>
        <dbReference type="ARBA" id="ARBA00023125"/>
    </source>
</evidence>
<feature type="modified residue" description="4-aspartylphosphate" evidence="3">
    <location>
        <position position="55"/>
    </location>
</feature>
<organism evidence="6 7">
    <name type="scientific">Mucilaginibacter panaciglaebae</name>
    <dbReference type="NCBI Taxonomy" id="502331"/>
    <lineage>
        <taxon>Bacteria</taxon>
        <taxon>Pseudomonadati</taxon>
        <taxon>Bacteroidota</taxon>
        <taxon>Sphingobacteriia</taxon>
        <taxon>Sphingobacteriales</taxon>
        <taxon>Sphingobacteriaceae</taxon>
        <taxon>Mucilaginibacter</taxon>
    </lineage>
</organism>
<reference evidence="7" key="1">
    <citation type="journal article" date="2019" name="Int. J. Syst. Evol. Microbiol.">
        <title>The Global Catalogue of Microorganisms (GCM) 10K type strain sequencing project: providing services to taxonomists for standard genome sequencing and annotation.</title>
        <authorList>
            <consortium name="The Broad Institute Genomics Platform"/>
            <consortium name="The Broad Institute Genome Sequencing Center for Infectious Disease"/>
            <person name="Wu L."/>
            <person name="Ma J."/>
        </authorList>
    </citation>
    <scope>NUCLEOTIDE SEQUENCE [LARGE SCALE GENOMIC DNA]</scope>
    <source>
        <strain evidence="7">JCM 17085</strain>
    </source>
</reference>
<dbReference type="PANTHER" id="PTHR43214">
    <property type="entry name" value="TWO-COMPONENT RESPONSE REGULATOR"/>
    <property type="match status" value="1"/>
</dbReference>
<dbReference type="InterPro" id="IPR058245">
    <property type="entry name" value="NreC/VraR/RcsB-like_REC"/>
</dbReference>
<dbReference type="InterPro" id="IPR011006">
    <property type="entry name" value="CheY-like_superfamily"/>
</dbReference>
<dbReference type="PRINTS" id="PR00038">
    <property type="entry name" value="HTHLUXR"/>
</dbReference>
<keyword evidence="2" id="KW-0238">DNA-binding</keyword>
<evidence type="ECO:0000256" key="3">
    <source>
        <dbReference type="PROSITE-ProRule" id="PRU00169"/>
    </source>
</evidence>
<accession>A0ABP7WS88</accession>
<gene>
    <name evidence="6" type="ORF">GCM10022392_17580</name>
</gene>
<dbReference type="RefSeq" id="WP_345103026.1">
    <property type="nucleotide sequence ID" value="NZ_BAABCV010000005.1"/>
</dbReference>
<feature type="domain" description="HTH luxR-type" evidence="4">
    <location>
        <begin position="148"/>
        <end position="213"/>
    </location>
</feature>
<name>A0ABP7WS88_9SPHI</name>
<dbReference type="Gene3D" id="3.40.50.2300">
    <property type="match status" value="1"/>
</dbReference>
<comment type="caution">
    <text evidence="6">The sequence shown here is derived from an EMBL/GenBank/DDBJ whole genome shotgun (WGS) entry which is preliminary data.</text>
</comment>
<evidence type="ECO:0000259" key="4">
    <source>
        <dbReference type="PROSITE" id="PS50043"/>
    </source>
</evidence>
<keyword evidence="1 3" id="KW-0597">Phosphoprotein</keyword>
<dbReference type="InterPro" id="IPR000792">
    <property type="entry name" value="Tscrpt_reg_LuxR_C"/>
</dbReference>